<dbReference type="Proteomes" id="UP000646548">
    <property type="component" value="Unassembled WGS sequence"/>
</dbReference>
<evidence type="ECO:0000313" key="5">
    <source>
        <dbReference type="EMBL" id="KAF6739290.1"/>
    </source>
</evidence>
<dbReference type="EMBL" id="WKFB01000009">
    <property type="protein sequence ID" value="KAF6739290.1"/>
    <property type="molecule type" value="Genomic_DNA"/>
</dbReference>
<dbReference type="PANTHER" id="PTHR45739">
    <property type="entry name" value="MATRIX PROTEIN, PUTATIVE-RELATED"/>
    <property type="match status" value="1"/>
</dbReference>
<reference evidence="5" key="1">
    <citation type="journal article" name="BMC Genomics">
        <title>Long-read sequencing and de novo genome assembly of marine medaka (Oryzias melastigma).</title>
        <authorList>
            <person name="Liang P."/>
            <person name="Saqib H.S.A."/>
            <person name="Ni X."/>
            <person name="Shen Y."/>
        </authorList>
    </citation>
    <scope>NUCLEOTIDE SEQUENCE</scope>
    <source>
        <strain evidence="5">Bigg-433</strain>
    </source>
</reference>
<dbReference type="Pfam" id="PF16184">
    <property type="entry name" value="Cadherin_3"/>
    <property type="match status" value="9"/>
</dbReference>
<dbReference type="AlphaFoldDB" id="A0A834FSR4"/>
<dbReference type="InterPro" id="IPR051561">
    <property type="entry name" value="FRAS1_ECM"/>
</dbReference>
<keyword evidence="2" id="KW-0677">Repeat</keyword>
<keyword evidence="1" id="KW-0732">Signal</keyword>
<evidence type="ECO:0000256" key="2">
    <source>
        <dbReference type="ARBA" id="ARBA00022737"/>
    </source>
</evidence>
<feature type="repeat" description="CSPG" evidence="4">
    <location>
        <begin position="815"/>
        <end position="906"/>
    </location>
</feature>
<dbReference type="PANTHER" id="PTHR45739:SF12">
    <property type="entry name" value="CHONDROITIN SULFATE PROTEOGLYCAN 4-LIKE ISOFORM X2"/>
    <property type="match status" value="1"/>
</dbReference>
<feature type="repeat" description="CSPG" evidence="4">
    <location>
        <begin position="1"/>
        <end position="86"/>
    </location>
</feature>
<dbReference type="GO" id="GO:0009653">
    <property type="term" value="P:anatomical structure morphogenesis"/>
    <property type="evidence" value="ECO:0007669"/>
    <property type="project" value="TreeGrafter"/>
</dbReference>
<feature type="repeat" description="CSPG" evidence="4">
    <location>
        <begin position="371"/>
        <end position="465"/>
    </location>
</feature>
<comment type="caution">
    <text evidence="5">The sequence shown here is derived from an EMBL/GenBank/DDBJ whole genome shotgun (WGS) entry which is preliminary data.</text>
</comment>
<feature type="repeat" description="CSPG" evidence="4">
    <location>
        <begin position="698"/>
        <end position="797"/>
    </location>
</feature>
<keyword evidence="3" id="KW-0325">Glycoprotein</keyword>
<feature type="repeat" description="CSPG" evidence="4">
    <location>
        <begin position="1037"/>
        <end position="1137"/>
    </location>
</feature>
<evidence type="ECO:0000256" key="1">
    <source>
        <dbReference type="ARBA" id="ARBA00022729"/>
    </source>
</evidence>
<proteinExistence type="predicted"/>
<feature type="repeat" description="CSPG" evidence="4">
    <location>
        <begin position="586"/>
        <end position="676"/>
    </location>
</feature>
<dbReference type="PROSITE" id="PS51854">
    <property type="entry name" value="CSPG"/>
    <property type="match status" value="8"/>
</dbReference>
<dbReference type="InterPro" id="IPR039005">
    <property type="entry name" value="CSPG_rpt"/>
</dbReference>
<evidence type="ECO:0000256" key="4">
    <source>
        <dbReference type="PROSITE-ProRule" id="PRU01201"/>
    </source>
</evidence>
<feature type="repeat" description="CSPG" evidence="4">
    <location>
        <begin position="930"/>
        <end position="1020"/>
    </location>
</feature>
<accession>A0A834FSR4</accession>
<gene>
    <name evidence="5" type="ORF">FQA47_001657</name>
</gene>
<evidence type="ECO:0000313" key="6">
    <source>
        <dbReference type="Proteomes" id="UP000646548"/>
    </source>
</evidence>
<name>A0A834FSR4_ORYME</name>
<organism evidence="5 6">
    <name type="scientific">Oryzias melastigma</name>
    <name type="common">Marine medaka</name>
    <dbReference type="NCBI Taxonomy" id="30732"/>
    <lineage>
        <taxon>Eukaryota</taxon>
        <taxon>Metazoa</taxon>
        <taxon>Chordata</taxon>
        <taxon>Craniata</taxon>
        <taxon>Vertebrata</taxon>
        <taxon>Euteleostomi</taxon>
        <taxon>Actinopterygii</taxon>
        <taxon>Neopterygii</taxon>
        <taxon>Teleostei</taxon>
        <taxon>Neoteleostei</taxon>
        <taxon>Acanthomorphata</taxon>
        <taxon>Ovalentaria</taxon>
        <taxon>Atherinomorphae</taxon>
        <taxon>Beloniformes</taxon>
        <taxon>Adrianichthyidae</taxon>
        <taxon>Oryziinae</taxon>
        <taxon>Oryzias</taxon>
    </lineage>
</organism>
<protein>
    <submittedName>
        <fullName evidence="5">Chondroitin sulfate proteoglycan 4</fullName>
    </submittedName>
</protein>
<evidence type="ECO:0000256" key="3">
    <source>
        <dbReference type="ARBA" id="ARBA00023180"/>
    </source>
</evidence>
<feature type="repeat" description="CSPG" evidence="4">
    <location>
        <begin position="116"/>
        <end position="210"/>
    </location>
</feature>
<sequence length="1154" mass="129830">MVPEGGRASLEAKHIKVFLDFKSLGIRQSQVVFKIQEQPVRGQIRLDVDPDQEENTFSMLDLWHGRVMYVHGGSEEPDDFFMLSMFCNSRKQVPDYLKDNRLYRYNITVTPTNDAPELSLPEGNLFVLLENTKKCLTTEVLKATDIDSNRTELVFSVLGNLNADAGHLEIESNPGKAVTSFSHADLDEMRVYYVHTGIRNSRIVLRVSDGEKVSNTVVLRVMAVTLEYEIANNTGLEVLQGEVAVISSKQLAVKTNAVKQVIDIRYDVTEAPQFGELQRLHSSVEGVTLSDDELFYRVLTIPKKGKLLLDSEVLTKNSTFSQRNLTDLTVHYVLVDRPFEDTTDRFKFQLVSKHAQSQNSDFQFSIKADINNVFIKNEGLSLLEGESKLITQDDLFAETLGTKDMYYTVISSPRHGKLARITQSNSNASYDNIFFFTNQDILEERLMYIHDDSESTQDDFSFIASTSQEFKSSIAENEIGSKEGRFNISIQLVNDHKPIRIIDKVFHVVKDGQKLLTVEDLRYHDPDSDFDDGQLVYTRRGIPVGDLVLVNDTTHQLFQFRQSDLEDKKVLFVHKAFWTSAAQDPFLKVGNNSGLLVQKGKSVTFSNRIFSVVSNLDIRHDKEVIFTLDEAPKFGGLYFNEAKVESFTQHDLKEGIISYRHDDSKHLADYFNLTVKVKGLELKQRVAVKVYLESHQRPPIVLRLESLLVDEGKPVKIDDTKLEVTHEDNLPSEIVFSVKVAPSHGFLRRFVEGEKRYIGNKHSPVETFTQDDINSGNLQYVQVEPGRANDSIVLDATNGVTVVGDIRMSVDIIPLLIPLHVSNFTLKEGASKALTEDVLRVTNRHFTGINFFYSLTEPPQHGHVEHSRHPGVPVTTFTRRQVEHEFIYYVHDSSETLADQFTVVANDTSLRKQSSPQTLFVDVTAVNDESPVITANRVLRVWVSSVTEIGQEDLRAEDLDTSPDELHFMVTPPSNGHLALKSAPMRPVLNFTQAHIDQGQLLFVHKGAMSGGFSFQVNDGVNFSPRQIFSITAKALVLSLEKNGPLKVFPGSSTPITNDDLQAVTNDMSNTSNRIIKFNVIRPPKLGRLVGKQPDGATVDISTFTQDMVDRKEVVYVQSAVESVGWEAMDSMTFSAASPPASLDWSNLQNRNLL</sequence>